<proteinExistence type="predicted"/>
<reference evidence="1 2" key="1">
    <citation type="journal article" date="2018" name="Environ. Microbiol.">
        <title>Isolation and genomic characterization of Novimethylophilus kurashikiensis gen. nov. sp. nov., a new lanthanide-dependent methylotrophic species of Methylophilaceae.</title>
        <authorList>
            <person name="Lv H."/>
            <person name="Sahin N."/>
            <person name="Tani A."/>
        </authorList>
    </citation>
    <scope>NUCLEOTIDE SEQUENCE [LARGE SCALE GENOMIC DNA]</scope>
    <source>
        <strain evidence="1 2">La2-4</strain>
    </source>
</reference>
<evidence type="ECO:0000313" key="2">
    <source>
        <dbReference type="Proteomes" id="UP000245081"/>
    </source>
</evidence>
<dbReference type="EMBL" id="BDOQ01000007">
    <property type="protein sequence ID" value="GBG14243.1"/>
    <property type="molecule type" value="Genomic_DNA"/>
</dbReference>
<dbReference type="RefSeq" id="WP_109015450.1">
    <property type="nucleotide sequence ID" value="NZ_BDOQ01000007.1"/>
</dbReference>
<name>A0A2R5FBG6_9PROT</name>
<accession>A0A2R5FBG6</accession>
<sequence>MSTPSLGETLSPIHPPLTVEAAIELLTKLKWAGHGNDTISIAYEPGHATIGATPSVAVTGFTVGFDWNHGKIFANTETKLGVGGPVLESLRARYNAMSEALYKIGAIANDGRAPDERLAAIKSVCGKKVKG</sequence>
<keyword evidence="2" id="KW-1185">Reference proteome</keyword>
<dbReference type="AlphaFoldDB" id="A0A2R5FBG6"/>
<protein>
    <submittedName>
        <fullName evidence="1">Peptide-binding protein</fullName>
    </submittedName>
</protein>
<evidence type="ECO:0000313" key="1">
    <source>
        <dbReference type="EMBL" id="GBG14243.1"/>
    </source>
</evidence>
<organism evidence="1 2">
    <name type="scientific">Novimethylophilus kurashikiensis</name>
    <dbReference type="NCBI Taxonomy" id="1825523"/>
    <lineage>
        <taxon>Bacteria</taxon>
        <taxon>Pseudomonadati</taxon>
        <taxon>Pseudomonadota</taxon>
        <taxon>Betaproteobacteria</taxon>
        <taxon>Nitrosomonadales</taxon>
        <taxon>Methylophilaceae</taxon>
        <taxon>Novimethylophilus</taxon>
    </lineage>
</organism>
<gene>
    <name evidence="1" type="ORF">NMK_1808</name>
</gene>
<comment type="caution">
    <text evidence="1">The sequence shown here is derived from an EMBL/GenBank/DDBJ whole genome shotgun (WGS) entry which is preliminary data.</text>
</comment>
<dbReference type="Proteomes" id="UP000245081">
    <property type="component" value="Unassembled WGS sequence"/>
</dbReference>